<reference evidence="2 3" key="1">
    <citation type="submission" date="2021-04" db="EMBL/GenBank/DDBJ databases">
        <title>Mariniflexile gromovii gen. nov., sp. nov., a gliding bacterium isolated from the sea urchin Strongylocentrotus intermedius.</title>
        <authorList>
            <person name="Ko S."/>
            <person name="Le V."/>
            <person name="Ahn C.-Y."/>
            <person name="Oh H.-M."/>
        </authorList>
    </citation>
    <scope>NUCLEOTIDE SEQUENCE [LARGE SCALE GENOMIC DNA]</scope>
    <source>
        <strain evidence="2 3">KCTC 12570</strain>
    </source>
</reference>
<dbReference type="RefSeq" id="WP_209657214.1">
    <property type="nucleotide sequence ID" value="NZ_JAGJCB010000042.1"/>
</dbReference>
<name>A0ABS4BZ44_9FLAO</name>
<dbReference type="EMBL" id="JAGJCB010000042">
    <property type="protein sequence ID" value="MBP0905856.1"/>
    <property type="molecule type" value="Genomic_DNA"/>
</dbReference>
<accession>A0ABS4BZ44</accession>
<comment type="caution">
    <text evidence="2">The sequence shown here is derived from an EMBL/GenBank/DDBJ whole genome shotgun (WGS) entry which is preliminary data.</text>
</comment>
<dbReference type="Proteomes" id="UP000670776">
    <property type="component" value="Unassembled WGS sequence"/>
</dbReference>
<protein>
    <submittedName>
        <fullName evidence="2">Uncharacterized protein</fullName>
    </submittedName>
</protein>
<keyword evidence="3" id="KW-1185">Reference proteome</keyword>
<evidence type="ECO:0000313" key="2">
    <source>
        <dbReference type="EMBL" id="MBP0905856.1"/>
    </source>
</evidence>
<proteinExistence type="predicted"/>
<feature type="region of interest" description="Disordered" evidence="1">
    <location>
        <begin position="1"/>
        <end position="25"/>
    </location>
</feature>
<organism evidence="2 3">
    <name type="scientific">Mariniflexile gromovii</name>
    <dbReference type="NCBI Taxonomy" id="362523"/>
    <lineage>
        <taxon>Bacteria</taxon>
        <taxon>Pseudomonadati</taxon>
        <taxon>Bacteroidota</taxon>
        <taxon>Flavobacteriia</taxon>
        <taxon>Flavobacteriales</taxon>
        <taxon>Flavobacteriaceae</taxon>
        <taxon>Mariniflexile</taxon>
    </lineage>
</organism>
<evidence type="ECO:0000256" key="1">
    <source>
        <dbReference type="SAM" id="MobiDB-lite"/>
    </source>
</evidence>
<sequence length="146" mass="17062">MGKGNKFKSRSKASLNRKSKKIDTRDSRKEPFIVFSFKDFDINQGQDFEEWEEEKLLALMVNKLKAVSHITMAQATAQQIIKPYTKVSFPPDSAFVHPKHVLPDVTWCTMHIQGKECIIGHIEDNVFHIVFLDKEHEFWKTKKRNT</sequence>
<feature type="compositionally biased region" description="Basic residues" evidence="1">
    <location>
        <begin position="1"/>
        <end position="20"/>
    </location>
</feature>
<gene>
    <name evidence="2" type="ORF">J8H85_18720</name>
</gene>
<evidence type="ECO:0000313" key="3">
    <source>
        <dbReference type="Proteomes" id="UP000670776"/>
    </source>
</evidence>